<organism evidence="7 8">
    <name type="scientific">Calicophoron daubneyi</name>
    <name type="common">Rumen fluke</name>
    <name type="synonym">Paramphistomum daubneyi</name>
    <dbReference type="NCBI Taxonomy" id="300641"/>
    <lineage>
        <taxon>Eukaryota</taxon>
        <taxon>Metazoa</taxon>
        <taxon>Spiralia</taxon>
        <taxon>Lophotrochozoa</taxon>
        <taxon>Platyhelminthes</taxon>
        <taxon>Trematoda</taxon>
        <taxon>Digenea</taxon>
        <taxon>Plagiorchiida</taxon>
        <taxon>Pronocephalata</taxon>
        <taxon>Paramphistomoidea</taxon>
        <taxon>Paramphistomidae</taxon>
        <taxon>Calicophoron</taxon>
    </lineage>
</organism>
<dbReference type="Pfam" id="PF25572">
    <property type="entry name" value="TPR_ZSWIM8"/>
    <property type="match status" value="1"/>
</dbReference>
<feature type="compositionally biased region" description="Polar residues" evidence="5">
    <location>
        <begin position="969"/>
        <end position="978"/>
    </location>
</feature>
<dbReference type="Proteomes" id="UP001497525">
    <property type="component" value="Unassembled WGS sequence"/>
</dbReference>
<evidence type="ECO:0000256" key="1">
    <source>
        <dbReference type="ARBA" id="ARBA00022723"/>
    </source>
</evidence>
<dbReference type="InterPro" id="IPR048370">
    <property type="entry name" value="ZSWIM4-8_C"/>
</dbReference>
<dbReference type="PROSITE" id="PS50966">
    <property type="entry name" value="ZF_SWIM"/>
    <property type="match status" value="1"/>
</dbReference>
<accession>A0AAV2TY09</accession>
<evidence type="ECO:0000259" key="6">
    <source>
        <dbReference type="PROSITE" id="PS50966"/>
    </source>
</evidence>
<dbReference type="Pfam" id="PF21055">
    <property type="entry name" value="ZSWIM4-8_C"/>
    <property type="match status" value="1"/>
</dbReference>
<comment type="caution">
    <text evidence="7">The sequence shown here is derived from an EMBL/GenBank/DDBJ whole genome shotgun (WGS) entry which is preliminary data.</text>
</comment>
<reference evidence="7" key="1">
    <citation type="submission" date="2024-06" db="EMBL/GenBank/DDBJ databases">
        <authorList>
            <person name="Liu X."/>
            <person name="Lenzi L."/>
            <person name="Haldenby T S."/>
            <person name="Uol C."/>
        </authorList>
    </citation>
    <scope>NUCLEOTIDE SEQUENCE</scope>
</reference>
<feature type="compositionally biased region" description="Low complexity" evidence="5">
    <location>
        <begin position="664"/>
        <end position="676"/>
    </location>
</feature>
<dbReference type="GO" id="GO:0031462">
    <property type="term" value="C:Cul2-RING ubiquitin ligase complex"/>
    <property type="evidence" value="ECO:0007669"/>
    <property type="project" value="TreeGrafter"/>
</dbReference>
<feature type="compositionally biased region" description="Polar residues" evidence="5">
    <location>
        <begin position="1272"/>
        <end position="1283"/>
    </location>
</feature>
<sequence>MMKHKIGGGGSPLSLKMRRTDSGSMLVGHRTNCVGTLFDLSAKVVAEHLPFEYVEKMLVHIPEPVQERIIYYSFPQRDSDIYTYASFHLKADRGRDKIPYYEGLEYFQNGCVEDVIQIGFHLTGSVKQQPSCTSSENEVVKYEVSITFDRCKIISVCCDCGSKGLSWCPHVVALALFRIRQPHLVDYRSPISDALVRMDRSQLQKFAQYLIASHPNKVLPSAQQLADQLLQPESSINKTSGAPDPTAGASVEDVAAWYLDEAGVREQLRIELANLAFVGSGTVSGLTGNSHTSSTGGSTRSNSNGGARSTSPSLVTANTHPLGATNVTGQTRVSDAGSVNQANHATAVNGSSNLDGSEQNDYVRSPSTEVDLNWLMRYRRLMLSQNLLNTSVSGSYAGLDFSPLSPGNSSLISEAAGIDRLSAPHFVLTNPSVNESSVHTSSCVHSAAGAQITAMFAKVRELLAKRDTNGPRLLSLITEELLRCPKLPVLKARRSHRTAGLDFSGRLQPPLSVRNSVPADSSSALNSNYSSSQLPPWIVRLWDEVCLLWTCIVLNPDCSTEARRQWRNRFLSWSHAHRCPRDEAYAVPCGYFTALHDSTDAGSNESPQPPPPSQQQGHAQTPNRNSHYATVFQLPLEVSFMSWDNEWLRHFLGFEKVQLKKSDPSLCDDQSDDLSSTVADLDEDNHSPDAIRRHATTPRRLSAARSSTASDGSRGCHCAYCDSTTPLNEPFPLLCLRVAALRSNGYLSQALRLSVFISQRLLRAFKSRIATATDSLFQFSPNPRSPLQSHCSYSPSNWNGGYPIDTSVRRTVFSAGVPNARPLITPLPHGSSPYSSLRYNPPPNMPSPSSPMPNPNGFSPSGHLPSPRSSSISPPVSLVHHRTGSRRHGMSPCGSSTPTSVLPSQPNWSPHSTCSGPPFYPYKSYPRQFSSPPQAFLHHSYPACHLSPTSPSSSSFHTHFQTVHSTTHGFQTPQSTQHSYPFSPPPYPSTPNYQSNVSVPQGRSVPSSKLSGRASVSYHPSLLRPPTPSYSQTVGGSGDSPPSFFIHLGYSSISCACHTDSGWVGLPGRPLICLIECLLDAAALAVESSNSHRTLTKPWNHLQSASFYLCLSVKVSLLALFQQRLLCASPNRLLASQVQESKLIALLNTMPKDTNTVLAVCELLSVLLGPPVAPRGLVKVEQQNCSQGTGCYSPFWWWWSSLGPVIHPDSYPVHGVAQFVLDYLTEGQKHNQLSHCNTCWIPPAGPSSVALCDLLYAVVTRAMRSTALRPASDQNGSNLTTARPNGRVYQPAPTSGIPNTPRVGPFPPRLWDNAHPFDPDVALAVNTDISESSAENASGGDSGSPDLYRCPSSTTGGYYSAHHPGPARSIPHALSMDGSDRWPVTTPVCPPFPSAFATAIQACLRLVNSPVSTVPVSSIVSLSPPALLSNHSSCQSTAEVNQTSSPAYYPQNTHLRRCLESFELQQASLAVALVRISKSHLYRLDQAVQIFDRHIHSAVSLLTISQQVFAEAVGLEPGLGLSKCDALRIFNSSMLNTFAHDMCELNTNNSSRNHLPNCSTMVKKAGCTRDRVNLVCTSYHLALLVVLRTLTRTVHWRRREMLAWAVTIALHVGPSACLYLVTHWATYITPREAVNCLAPALLAFVGKYDYGSESTNARNMKSDHMMKSHSAMSCSHTHPGIEHSLCSDSHTLMFGLPNSDVSVTSDHLCREDATSVWSPWYGFAHSAFTPRNHASSITVAAQLLSSTVPYSAAAREQISAAVRTMALQAASKDPVNCALPALTLSERNSAAFDAVYRLILNSAETGGLGPIQLFSLARYMDSRGWAWRAFPFALHATRLFVLSTMQENHPVATDVLWACSLAHRLGPGALQEILNNVIRNIHCPTLLTDILHRCRVCPSGANLSTLGPTPKHDCGLTGGVINSGPLSFGRTCPMPPSGTPAYPPTNIAGSGKLLTLDRPPLKGLLDAAINAFVMATHTRLSNISPRQYSEFVDFLARARDTFHLLRPDGPVQFRSLVECLRQTYRGKRKLVSLLAERFG</sequence>
<keyword evidence="3" id="KW-0862">Zinc</keyword>
<dbReference type="EMBL" id="CAXLJL010000811">
    <property type="protein sequence ID" value="CAL5140923.1"/>
    <property type="molecule type" value="Genomic_DNA"/>
</dbReference>
<feature type="region of interest" description="Disordered" evidence="5">
    <location>
        <begin position="1330"/>
        <end position="1349"/>
    </location>
</feature>
<feature type="region of interest" description="Disordered" evidence="5">
    <location>
        <begin position="1269"/>
        <end position="1300"/>
    </location>
</feature>
<dbReference type="InterPro" id="IPR057945">
    <property type="entry name" value="TPR_ZSWIM8"/>
</dbReference>
<evidence type="ECO:0000256" key="3">
    <source>
        <dbReference type="ARBA" id="ARBA00022833"/>
    </source>
</evidence>
<feature type="compositionally biased region" description="Low complexity" evidence="5">
    <location>
        <begin position="855"/>
        <end position="877"/>
    </location>
</feature>
<dbReference type="GO" id="GO:0008270">
    <property type="term" value="F:zinc ion binding"/>
    <property type="evidence" value="ECO:0007669"/>
    <property type="project" value="UniProtKB-KW"/>
</dbReference>
<feature type="compositionally biased region" description="Low complexity" evidence="5">
    <location>
        <begin position="285"/>
        <end position="306"/>
    </location>
</feature>
<evidence type="ECO:0000256" key="2">
    <source>
        <dbReference type="ARBA" id="ARBA00022771"/>
    </source>
</evidence>
<feature type="region of interest" description="Disordered" evidence="5">
    <location>
        <begin position="663"/>
        <end position="710"/>
    </location>
</feature>
<feature type="compositionally biased region" description="Pro residues" evidence="5">
    <location>
        <begin position="840"/>
        <end position="854"/>
    </location>
</feature>
<dbReference type="PANTHER" id="PTHR22619:SF0">
    <property type="entry name" value="ZINC FINGER SWIM DOMAIN-CONTAINING PROTEIN 6-LIKE PROTEIN"/>
    <property type="match status" value="1"/>
</dbReference>
<feature type="compositionally biased region" description="Polar residues" evidence="5">
    <location>
        <begin position="307"/>
        <end position="329"/>
    </location>
</feature>
<feature type="compositionally biased region" description="Polar residues" evidence="5">
    <location>
        <begin position="893"/>
        <end position="909"/>
    </location>
</feature>
<feature type="compositionally biased region" description="Basic residues" evidence="5">
    <location>
        <begin position="879"/>
        <end position="889"/>
    </location>
</feature>
<evidence type="ECO:0000256" key="4">
    <source>
        <dbReference type="PROSITE-ProRule" id="PRU00325"/>
    </source>
</evidence>
<evidence type="ECO:0000313" key="7">
    <source>
        <dbReference type="EMBL" id="CAL5140923.1"/>
    </source>
</evidence>
<feature type="domain" description="SWIM-type" evidence="6">
    <location>
        <begin position="142"/>
        <end position="179"/>
    </location>
</feature>
<feature type="region of interest" description="Disordered" evidence="5">
    <location>
        <begin position="819"/>
        <end position="909"/>
    </location>
</feature>
<feature type="compositionally biased region" description="Low complexity" evidence="5">
    <location>
        <begin position="698"/>
        <end position="710"/>
    </location>
</feature>
<gene>
    <name evidence="7" type="ORF">CDAUBV1_LOCUS16218</name>
</gene>
<dbReference type="PANTHER" id="PTHR22619">
    <property type="entry name" value="ZINC FINGER SWIM DOMAIN CONTAINING PROTEIN 4, 5, 6"/>
    <property type="match status" value="1"/>
</dbReference>
<feature type="region of interest" description="Disordered" evidence="5">
    <location>
        <begin position="285"/>
        <end position="329"/>
    </location>
</feature>
<feature type="region of interest" description="Disordered" evidence="5">
    <location>
        <begin position="598"/>
        <end position="623"/>
    </location>
</feature>
<evidence type="ECO:0000313" key="8">
    <source>
        <dbReference type="Proteomes" id="UP001497525"/>
    </source>
</evidence>
<keyword evidence="1" id="KW-0479">Metal-binding</keyword>
<dbReference type="InterPro" id="IPR007527">
    <property type="entry name" value="Znf_SWIM"/>
</dbReference>
<proteinExistence type="predicted"/>
<evidence type="ECO:0000256" key="5">
    <source>
        <dbReference type="SAM" id="MobiDB-lite"/>
    </source>
</evidence>
<keyword evidence="2 4" id="KW-0863">Zinc-finger</keyword>
<feature type="compositionally biased region" description="Polar residues" evidence="5">
    <location>
        <begin position="994"/>
        <end position="1010"/>
    </location>
</feature>
<feature type="region of interest" description="Disordered" evidence="5">
    <location>
        <begin position="965"/>
        <end position="1013"/>
    </location>
</feature>
<protein>
    <recommendedName>
        <fullName evidence="6">SWIM-type domain-containing protein</fullName>
    </recommendedName>
</protein>
<name>A0AAV2TY09_CALDB</name>